<dbReference type="KEGG" id="ccau:EG346_01950"/>
<dbReference type="OrthoDB" id="1447157at2"/>
<name>A0A376EDR8_CHRCU</name>
<dbReference type="Proteomes" id="UP000273270">
    <property type="component" value="Chromosome"/>
</dbReference>
<dbReference type="EMBL" id="UFVQ01000003">
    <property type="protein sequence ID" value="STD07417.1"/>
    <property type="molecule type" value="Genomic_DNA"/>
</dbReference>
<accession>A0A3G6LZS4</accession>
<proteinExistence type="predicted"/>
<evidence type="ECO:0000313" key="3">
    <source>
        <dbReference type="Proteomes" id="UP000255224"/>
    </source>
</evidence>
<gene>
    <name evidence="1" type="ORF">EG346_01950</name>
    <name evidence="2" type="ORF">NCTC13533_04229</name>
</gene>
<dbReference type="EMBL" id="CP033920">
    <property type="protein sequence ID" value="AZA47036.1"/>
    <property type="molecule type" value="Genomic_DNA"/>
</dbReference>
<sequence length="172" mass="20203">MAVLNVQEINNHFIDNRYLLNVIHQPDLWSTLNIPQLPQPTKVKFDEDIKVNMPQAIKNNKGLYMFFLEPSHPFEPIINHLLYIGRVREGQTSFSFFKRFDEYKNQIGNINGSLNKVLLTNLWPDYTHVYFYSLNHLTDDEIARIEDEIIKKIVPPLNSKIGGKTEQSRNLY</sequence>
<dbReference type="Proteomes" id="UP000255224">
    <property type="component" value="Unassembled WGS sequence"/>
</dbReference>
<evidence type="ECO:0000313" key="4">
    <source>
        <dbReference type="Proteomes" id="UP000273270"/>
    </source>
</evidence>
<organism evidence="2 3">
    <name type="scientific">Chryseobacterium carnipullorum</name>
    <dbReference type="NCBI Taxonomy" id="1124835"/>
    <lineage>
        <taxon>Bacteria</taxon>
        <taxon>Pseudomonadati</taxon>
        <taxon>Bacteroidota</taxon>
        <taxon>Flavobacteriia</taxon>
        <taxon>Flavobacteriales</taxon>
        <taxon>Weeksellaceae</taxon>
        <taxon>Chryseobacterium group</taxon>
        <taxon>Chryseobacterium</taxon>
    </lineage>
</organism>
<keyword evidence="4" id="KW-1185">Reference proteome</keyword>
<accession>A0A376EDR8</accession>
<evidence type="ECO:0000313" key="1">
    <source>
        <dbReference type="EMBL" id="AZA47036.1"/>
    </source>
</evidence>
<dbReference type="RefSeq" id="WP_123876815.1">
    <property type="nucleotide sequence ID" value="NZ_CP033920.1"/>
</dbReference>
<evidence type="ECO:0008006" key="5">
    <source>
        <dbReference type="Google" id="ProtNLM"/>
    </source>
</evidence>
<protein>
    <recommendedName>
        <fullName evidence="5">GIY-YIG domain-containing protein</fullName>
    </recommendedName>
</protein>
<reference evidence="2 3" key="1">
    <citation type="submission" date="2018-06" db="EMBL/GenBank/DDBJ databases">
        <authorList>
            <consortium name="Pathogen Informatics"/>
            <person name="Doyle S."/>
        </authorList>
    </citation>
    <scope>NUCLEOTIDE SEQUENCE [LARGE SCALE GENOMIC DNA]</scope>
    <source>
        <strain evidence="2 3">NCTC13533</strain>
    </source>
</reference>
<dbReference type="AlphaFoldDB" id="A0A376EDR8"/>
<reference evidence="4" key="2">
    <citation type="submission" date="2018-11" db="EMBL/GenBank/DDBJ databases">
        <title>Proposal to divide the Flavobacteriaceae and reorganize its genera based on Amino Acid Identity values calculated from whole genome sequences.</title>
        <authorList>
            <person name="Nicholson A.C."/>
            <person name="Gulvik C.A."/>
            <person name="Whitney A.M."/>
            <person name="Humrighouse B.W."/>
            <person name="Bell M."/>
            <person name="Holmes B."/>
            <person name="Steigerwalt A.G."/>
            <person name="Villarma A."/>
            <person name="Sheth M."/>
            <person name="Batra D."/>
            <person name="Pryor J."/>
            <person name="Bernardet J.-F."/>
            <person name="Hugo C."/>
            <person name="Kampfer P."/>
            <person name="Newman J."/>
            <person name="McQuiston J.R."/>
        </authorList>
    </citation>
    <scope>NUCLEOTIDE SEQUENCE [LARGE SCALE GENOMIC DNA]</scope>
    <source>
        <strain evidence="4">G0188</strain>
    </source>
</reference>
<evidence type="ECO:0000313" key="2">
    <source>
        <dbReference type="EMBL" id="STD07417.1"/>
    </source>
</evidence>
<reference evidence="1" key="3">
    <citation type="submission" date="2018-11" db="EMBL/GenBank/DDBJ databases">
        <title>Proposal to divide the Flavobacteriaceae and reorganize its genera based on Amino Acid Identity values calculated from whole genome sequences.</title>
        <authorList>
            <person name="Nicholson A.C."/>
            <person name="Gulvik C.A."/>
            <person name="Whitney A.M."/>
            <person name="Humrighouse B.W."/>
            <person name="Bell M."/>
            <person name="Holmes B."/>
            <person name="Steigerwalt A."/>
            <person name="Villarma A."/>
            <person name="Sheth M."/>
            <person name="Batra D."/>
            <person name="Pryor J."/>
            <person name="Bernardet J.-F."/>
            <person name="Hugo C."/>
            <person name="Kampfer P."/>
            <person name="Newman J."/>
            <person name="Mcquiston J.R."/>
        </authorList>
    </citation>
    <scope>NUCLEOTIDE SEQUENCE [LARGE SCALE GENOMIC DNA]</scope>
    <source>
        <strain evidence="1">G0188</strain>
    </source>
</reference>